<sequence length="213" mass="22951">MTTEQIWRAVATERTSLADLLAELTESDWDRQSLCADWRIRDVVAHVVQCTRANLGWILVNLIRARGNVHGALRDAAIRHADRVTTHQLLADLRAGAASRFTPVGTVPADRLMDVLVHGQDIAIPLGVVREMPAEAARSALDRVWATGSRFHIEERLAGYCLTATDIEWSAGDGLLVEGTAGALLLLATGRPAAAPLLTGPGAAALAERLRMV</sequence>
<keyword evidence="3" id="KW-1185">Reference proteome</keyword>
<accession>A0ABX8RYM0</accession>
<organism evidence="2 3">
    <name type="scientific">Nocardia iowensis</name>
    <dbReference type="NCBI Taxonomy" id="204891"/>
    <lineage>
        <taxon>Bacteria</taxon>
        <taxon>Bacillati</taxon>
        <taxon>Actinomycetota</taxon>
        <taxon>Actinomycetes</taxon>
        <taxon>Mycobacteriales</taxon>
        <taxon>Nocardiaceae</taxon>
        <taxon>Nocardia</taxon>
    </lineage>
</organism>
<dbReference type="InterPro" id="IPR017517">
    <property type="entry name" value="Maleyloyr_isom"/>
</dbReference>
<dbReference type="Pfam" id="PF11716">
    <property type="entry name" value="MDMPI_N"/>
    <property type="match status" value="1"/>
</dbReference>
<reference evidence="2 3" key="1">
    <citation type="submission" date="2021-07" db="EMBL/GenBank/DDBJ databases">
        <title>Whole Genome Sequence of Nocardia Iowensis.</title>
        <authorList>
            <person name="Lamm A."/>
            <person name="Collins-Fairclough A.M."/>
            <person name="Bunk B."/>
            <person name="Sproer C."/>
        </authorList>
    </citation>
    <scope>NUCLEOTIDE SEQUENCE [LARGE SCALE GENOMIC DNA]</scope>
    <source>
        <strain evidence="2 3">NRRL 5646</strain>
    </source>
</reference>
<dbReference type="InterPro" id="IPR024344">
    <property type="entry name" value="MDMPI_metal-binding"/>
</dbReference>
<proteinExistence type="predicted"/>
<dbReference type="NCBIfam" id="TIGR03083">
    <property type="entry name" value="maleylpyruvate isomerase family mycothiol-dependent enzyme"/>
    <property type="match status" value="1"/>
</dbReference>
<dbReference type="Proteomes" id="UP000694257">
    <property type="component" value="Chromosome"/>
</dbReference>
<evidence type="ECO:0000313" key="2">
    <source>
        <dbReference type="EMBL" id="QXN93962.1"/>
    </source>
</evidence>
<feature type="domain" description="Mycothiol-dependent maleylpyruvate isomerase metal-binding" evidence="1">
    <location>
        <begin position="11"/>
        <end position="123"/>
    </location>
</feature>
<evidence type="ECO:0000259" key="1">
    <source>
        <dbReference type="Pfam" id="PF11716"/>
    </source>
</evidence>
<protein>
    <submittedName>
        <fullName evidence="2">Maleylpyruvate isomerase family mycothiol-dependent enzyme</fullName>
    </submittedName>
</protein>
<dbReference type="GO" id="GO:0016853">
    <property type="term" value="F:isomerase activity"/>
    <property type="evidence" value="ECO:0007669"/>
    <property type="project" value="UniProtKB-KW"/>
</dbReference>
<dbReference type="RefSeq" id="WP_218476351.1">
    <property type="nucleotide sequence ID" value="NZ_BAABJN010000018.1"/>
</dbReference>
<evidence type="ECO:0000313" key="3">
    <source>
        <dbReference type="Proteomes" id="UP000694257"/>
    </source>
</evidence>
<gene>
    <name evidence="2" type="ORF">KV110_13395</name>
</gene>
<keyword evidence="2" id="KW-0413">Isomerase</keyword>
<dbReference type="EMBL" id="CP078145">
    <property type="protein sequence ID" value="QXN93962.1"/>
    <property type="molecule type" value="Genomic_DNA"/>
</dbReference>
<name>A0ABX8RYM0_NOCIO</name>